<reference evidence="2" key="1">
    <citation type="submission" date="2021-03" db="EMBL/GenBank/DDBJ databases">
        <authorList>
            <person name="Tagirdzhanova G."/>
        </authorList>
    </citation>
    <scope>NUCLEOTIDE SEQUENCE</scope>
</reference>
<dbReference type="AlphaFoldDB" id="A0A8H3FDE5"/>
<feature type="compositionally biased region" description="Acidic residues" evidence="1">
    <location>
        <begin position="71"/>
        <end position="89"/>
    </location>
</feature>
<dbReference type="PANTHER" id="PTHR38887">
    <property type="entry name" value="CHROMOSOME 21, WHOLE GENOME SHOTGUN SEQUENCE"/>
    <property type="match status" value="1"/>
</dbReference>
<evidence type="ECO:0000256" key="1">
    <source>
        <dbReference type="SAM" id="MobiDB-lite"/>
    </source>
</evidence>
<feature type="region of interest" description="Disordered" evidence="1">
    <location>
        <begin position="127"/>
        <end position="146"/>
    </location>
</feature>
<dbReference type="Proteomes" id="UP000664203">
    <property type="component" value="Unassembled WGS sequence"/>
</dbReference>
<feature type="compositionally biased region" description="Pro residues" evidence="1">
    <location>
        <begin position="131"/>
        <end position="146"/>
    </location>
</feature>
<protein>
    <submittedName>
        <fullName evidence="2">Uncharacterized protein</fullName>
    </submittedName>
</protein>
<dbReference type="OrthoDB" id="3433125at2759"/>
<evidence type="ECO:0000313" key="2">
    <source>
        <dbReference type="EMBL" id="CAF9922504.1"/>
    </source>
</evidence>
<feature type="region of interest" description="Disordered" evidence="1">
    <location>
        <begin position="23"/>
        <end position="119"/>
    </location>
</feature>
<evidence type="ECO:0000313" key="3">
    <source>
        <dbReference type="Proteomes" id="UP000664203"/>
    </source>
</evidence>
<sequence>MAGRGGLDGILRYAVSGVAGGIGLASESIHARKERKKAKSITTENSSNTPIPPQESSSSTPASLHEKGADEEIIIEQEDEKQWDLDDAQNELPGGASSDNEPPEYTVSDPSAPKESEPDSANITETFLKRYPPPAPPDDAQPLPLPVILPQRRPKDRTRGFIRAYAPELEMRGIDQAMFLEFLQTFEKASEANPWINAINLAGIATSFIPDGFGVGLAVGIAIQMSVRVAMDLQSRTRTNAFLDKMNDDFYRPRGLYCLVMTWSPESSETSSAFDLTSTISSKSKSNPSGPSNFAKKFSNSSGKTYADMEFPEVAPLIFPALDNLAKQQGEDAARKRDKLKKKAKFVDDYWDKRAQAKYIGKHPDSVLAQTPKPTFTSRFADPNHPASSGSLISLVTGGHINPPAMQQGGGIGGALGSLLGGVRGSSAGGYGVNQAYGGRSGGLGGGLGMLLNQRGGGYDRSGWRMGDRMRSGERIQMQQGAGIGEQYYTQRQTDAAIYAGRGVNTQGGFRDGRRGMGGGLGLGNGPLGLPLPTPQMAIKKLLKKDVLYLMIVNMPSEAEMAAAMAATGR</sequence>
<name>A0A8H3FDE5_9LECA</name>
<keyword evidence="3" id="KW-1185">Reference proteome</keyword>
<feature type="compositionally biased region" description="Polar residues" evidence="1">
    <location>
        <begin position="40"/>
        <end position="62"/>
    </location>
</feature>
<organism evidence="2 3">
    <name type="scientific">Alectoria fallacina</name>
    <dbReference type="NCBI Taxonomy" id="1903189"/>
    <lineage>
        <taxon>Eukaryota</taxon>
        <taxon>Fungi</taxon>
        <taxon>Dikarya</taxon>
        <taxon>Ascomycota</taxon>
        <taxon>Pezizomycotina</taxon>
        <taxon>Lecanoromycetes</taxon>
        <taxon>OSLEUM clade</taxon>
        <taxon>Lecanoromycetidae</taxon>
        <taxon>Lecanorales</taxon>
        <taxon>Lecanorineae</taxon>
        <taxon>Parmeliaceae</taxon>
        <taxon>Alectoria</taxon>
    </lineage>
</organism>
<dbReference type="PANTHER" id="PTHR38887:SF1">
    <property type="entry name" value="RAS MODIFICATION PROTEIN ERF4"/>
    <property type="match status" value="1"/>
</dbReference>
<proteinExistence type="predicted"/>
<accession>A0A8H3FDE5</accession>
<gene>
    <name evidence="2" type="ORF">ALECFALPRED_002106</name>
</gene>
<dbReference type="InterPro" id="IPR053221">
    <property type="entry name" value="Burnettramic_acid_biosynth"/>
</dbReference>
<dbReference type="EMBL" id="CAJPDR010000156">
    <property type="protein sequence ID" value="CAF9922504.1"/>
    <property type="molecule type" value="Genomic_DNA"/>
</dbReference>
<comment type="caution">
    <text evidence="2">The sequence shown here is derived from an EMBL/GenBank/DDBJ whole genome shotgun (WGS) entry which is preliminary data.</text>
</comment>